<evidence type="ECO:0000256" key="7">
    <source>
        <dbReference type="ARBA" id="ARBA00022475"/>
    </source>
</evidence>
<keyword evidence="10" id="KW-0378">Hydrolase</keyword>
<evidence type="ECO:0000256" key="1">
    <source>
        <dbReference type="ARBA" id="ARBA00001007"/>
    </source>
</evidence>
<evidence type="ECO:0000256" key="3">
    <source>
        <dbReference type="ARBA" id="ARBA00004927"/>
    </source>
</evidence>
<keyword evidence="11" id="KW-1133">Transmembrane helix</keyword>
<reference evidence="20 21" key="1">
    <citation type="journal article" date="2019" name="Emerg. Microbes Infect.">
        <title>Comprehensive subspecies identification of 175 nontuberculous mycobacteria species based on 7547 genomic profiles.</title>
        <authorList>
            <person name="Matsumoto Y."/>
            <person name="Kinjo T."/>
            <person name="Motooka D."/>
            <person name="Nabeya D."/>
            <person name="Jung N."/>
            <person name="Uechi K."/>
            <person name="Horii T."/>
            <person name="Iida T."/>
            <person name="Fujita J."/>
            <person name="Nakamura S."/>
        </authorList>
    </citation>
    <scope>NUCLEOTIDE SEQUENCE [LARGE SCALE GENOMIC DNA]</scope>
    <source>
        <strain evidence="20 21">JCM 30396</strain>
    </source>
</reference>
<dbReference type="InterPro" id="IPR003763">
    <property type="entry name" value="CDP-diacylglyc_Pase"/>
</dbReference>
<dbReference type="AlphaFoldDB" id="A0A7I7TCV3"/>
<keyword evidence="8" id="KW-0444">Lipid biosynthesis</keyword>
<keyword evidence="9" id="KW-0812">Transmembrane</keyword>
<sequence length="264" mass="27495">MAVRHLRCSAPLAAALALGLLGAATADADPNALWTIVHDRCIVDERQQHDPAPCSRVDLSGGENHGYAVFKDAVGDRQYLLIPTARIAGIESPALLNSGATNYFGAAWQARSFVEQKAGGTIARDWMSLAINSAVARTQNQLHIHIDCVRADVHDALQSAAAAIGPAWAPLAVPLVGHTYWAMAINGADLDANPFVLLANGLQGARADMGLHTLVVVGATDPAGRPGFVMLADRADAQSGAGGEELQDHDSCPPPLPATPATAK</sequence>
<dbReference type="EMBL" id="AP022596">
    <property type="protein sequence ID" value="BBY66938.1"/>
    <property type="molecule type" value="Genomic_DNA"/>
</dbReference>
<evidence type="ECO:0000256" key="10">
    <source>
        <dbReference type="ARBA" id="ARBA00022801"/>
    </source>
</evidence>
<dbReference type="GO" id="GO:0005886">
    <property type="term" value="C:plasma membrane"/>
    <property type="evidence" value="ECO:0007669"/>
    <property type="project" value="UniProtKB-SubCell"/>
</dbReference>
<comment type="subcellular location">
    <subcellularLocation>
        <location evidence="2">Cell membrane</location>
        <topology evidence="2">Single-pass membrane protein</topology>
    </subcellularLocation>
</comment>
<keyword evidence="19" id="KW-0732">Signal</keyword>
<evidence type="ECO:0000256" key="14">
    <source>
        <dbReference type="ARBA" id="ARBA00023209"/>
    </source>
</evidence>
<keyword evidence="13" id="KW-0472">Membrane</keyword>
<evidence type="ECO:0000256" key="16">
    <source>
        <dbReference type="ARBA" id="ARBA00032888"/>
    </source>
</evidence>
<keyword evidence="7" id="KW-1003">Cell membrane</keyword>
<keyword evidence="12" id="KW-0443">Lipid metabolism</keyword>
<evidence type="ECO:0000256" key="13">
    <source>
        <dbReference type="ARBA" id="ARBA00023136"/>
    </source>
</evidence>
<comment type="pathway">
    <text evidence="4">Lipid metabolism.</text>
</comment>
<feature type="region of interest" description="Disordered" evidence="18">
    <location>
        <begin position="238"/>
        <end position="264"/>
    </location>
</feature>
<evidence type="ECO:0000256" key="2">
    <source>
        <dbReference type="ARBA" id="ARBA00004162"/>
    </source>
</evidence>
<dbReference type="PIRSF" id="PIRSF001273">
    <property type="entry name" value="CDH"/>
    <property type="match status" value="1"/>
</dbReference>
<dbReference type="UniPathway" id="UPA00609">
    <property type="reaction ID" value="UER00664"/>
</dbReference>
<evidence type="ECO:0000256" key="17">
    <source>
        <dbReference type="ARBA" id="ARBA00032892"/>
    </source>
</evidence>
<dbReference type="NCBIfam" id="NF003986">
    <property type="entry name" value="PRK05471.1-5"/>
    <property type="match status" value="1"/>
</dbReference>
<evidence type="ECO:0000256" key="8">
    <source>
        <dbReference type="ARBA" id="ARBA00022516"/>
    </source>
</evidence>
<evidence type="ECO:0000256" key="6">
    <source>
        <dbReference type="ARBA" id="ARBA00012375"/>
    </source>
</evidence>
<protein>
    <recommendedName>
        <fullName evidence="6">CDP-diacylglycerol diphosphatase</fullName>
        <ecNumber evidence="6">3.6.1.26</ecNumber>
    </recommendedName>
    <alternativeName>
        <fullName evidence="16">CDP-diacylglycerol phosphatidylhydrolase</fullName>
    </alternativeName>
    <alternativeName>
        <fullName evidence="17">CDP-diglyceride hydrolase</fullName>
    </alternativeName>
</protein>
<feature type="chain" id="PRO_5029695223" description="CDP-diacylglycerol diphosphatase" evidence="19">
    <location>
        <begin position="29"/>
        <end position="264"/>
    </location>
</feature>
<feature type="signal peptide" evidence="19">
    <location>
        <begin position="1"/>
        <end position="28"/>
    </location>
</feature>
<evidence type="ECO:0000313" key="21">
    <source>
        <dbReference type="Proteomes" id="UP000467148"/>
    </source>
</evidence>
<comment type="similarity">
    <text evidence="5">Belongs to the Cdh family.</text>
</comment>
<evidence type="ECO:0000256" key="15">
    <source>
        <dbReference type="ARBA" id="ARBA00023264"/>
    </source>
</evidence>
<evidence type="ECO:0000313" key="20">
    <source>
        <dbReference type="EMBL" id="BBY66938.1"/>
    </source>
</evidence>
<comment type="catalytic activity">
    <reaction evidence="1">
        <text>a CDP-1,2-diacyl-sn-glycerol + H2O = a 1,2-diacyl-sn-glycero-3-phosphate + CMP + 2 H(+)</text>
        <dbReference type="Rhea" id="RHEA:15221"/>
        <dbReference type="ChEBI" id="CHEBI:15377"/>
        <dbReference type="ChEBI" id="CHEBI:15378"/>
        <dbReference type="ChEBI" id="CHEBI:58332"/>
        <dbReference type="ChEBI" id="CHEBI:58608"/>
        <dbReference type="ChEBI" id="CHEBI:60377"/>
        <dbReference type="EC" id="3.6.1.26"/>
    </reaction>
</comment>
<evidence type="ECO:0000256" key="12">
    <source>
        <dbReference type="ARBA" id="ARBA00023098"/>
    </source>
</evidence>
<dbReference type="GO" id="GO:0008715">
    <property type="term" value="F:CDP-diacylglycerol diphosphatase activity"/>
    <property type="evidence" value="ECO:0007669"/>
    <property type="project" value="UniProtKB-EC"/>
</dbReference>
<name>A0A7I7TCV3_9MYCO</name>
<evidence type="ECO:0000256" key="11">
    <source>
        <dbReference type="ARBA" id="ARBA00022989"/>
    </source>
</evidence>
<dbReference type="Pfam" id="PF02611">
    <property type="entry name" value="CDH"/>
    <property type="match status" value="1"/>
</dbReference>
<dbReference type="Proteomes" id="UP000467148">
    <property type="component" value="Chromosome"/>
</dbReference>
<keyword evidence="21" id="KW-1185">Reference proteome</keyword>
<organism evidence="20 21">
    <name type="scientific">Mycolicibacterium helvum</name>
    <dbReference type="NCBI Taxonomy" id="1534349"/>
    <lineage>
        <taxon>Bacteria</taxon>
        <taxon>Bacillati</taxon>
        <taxon>Actinomycetota</taxon>
        <taxon>Actinomycetes</taxon>
        <taxon>Mycobacteriales</taxon>
        <taxon>Mycobacteriaceae</taxon>
        <taxon>Mycolicibacterium</taxon>
    </lineage>
</organism>
<gene>
    <name evidence="20" type="primary">cdh</name>
    <name evidence="20" type="ORF">MHEL_51810</name>
</gene>
<keyword evidence="15" id="KW-1208">Phospholipid metabolism</keyword>
<keyword evidence="14" id="KW-0594">Phospholipid biosynthesis</keyword>
<evidence type="ECO:0000256" key="4">
    <source>
        <dbReference type="ARBA" id="ARBA00005189"/>
    </source>
</evidence>
<dbReference type="GO" id="GO:0008654">
    <property type="term" value="P:phospholipid biosynthetic process"/>
    <property type="evidence" value="ECO:0007669"/>
    <property type="project" value="UniProtKB-KW"/>
</dbReference>
<dbReference type="EC" id="3.6.1.26" evidence="6"/>
<dbReference type="Gene3D" id="3.30.428.30">
    <property type="entry name" value="HIT family - CDH-like"/>
    <property type="match status" value="1"/>
</dbReference>
<comment type="pathway">
    <text evidence="3">Phospholipid metabolism; CDP-diacylglycerol degradation; phosphatidate from CDP-diacylglycerol: step 1/1.</text>
</comment>
<dbReference type="KEGG" id="mhev:MHEL_51810"/>
<evidence type="ECO:0000256" key="18">
    <source>
        <dbReference type="SAM" id="MobiDB-lite"/>
    </source>
</evidence>
<evidence type="ECO:0000256" key="19">
    <source>
        <dbReference type="SAM" id="SignalP"/>
    </source>
</evidence>
<dbReference type="SUPFAM" id="SSF54197">
    <property type="entry name" value="HIT-like"/>
    <property type="match status" value="1"/>
</dbReference>
<evidence type="ECO:0000256" key="9">
    <source>
        <dbReference type="ARBA" id="ARBA00022692"/>
    </source>
</evidence>
<proteinExistence type="inferred from homology"/>
<dbReference type="InterPro" id="IPR036265">
    <property type="entry name" value="HIT-like_sf"/>
</dbReference>
<accession>A0A7I7TCV3</accession>
<evidence type="ECO:0000256" key="5">
    <source>
        <dbReference type="ARBA" id="ARBA00006435"/>
    </source>
</evidence>
<dbReference type="GO" id="GO:0046342">
    <property type="term" value="P:CDP-diacylglycerol catabolic process"/>
    <property type="evidence" value="ECO:0007669"/>
    <property type="project" value="UniProtKB-UniPathway"/>
</dbReference>